<proteinExistence type="inferred from homology"/>
<keyword evidence="11" id="KW-1133">Transmembrane helix</keyword>
<dbReference type="PhylomeDB" id="A0A1B0G0R3"/>
<keyword evidence="11" id="KW-0812">Transmembrane</keyword>
<dbReference type="AlphaFoldDB" id="A0A1B0G0R3"/>
<dbReference type="EC" id="3.2.1.-" evidence="10"/>
<dbReference type="GO" id="GO:0004571">
    <property type="term" value="F:mannosyl-oligosaccharide 1,2-alpha-mannosidase activity"/>
    <property type="evidence" value="ECO:0007669"/>
    <property type="project" value="UniProtKB-EC"/>
</dbReference>
<protein>
    <recommendedName>
        <fullName evidence="10">alpha-1,2-Mannosidase</fullName>
        <ecNumber evidence="10">3.2.1.-</ecNumber>
    </recommendedName>
</protein>
<evidence type="ECO:0000256" key="5">
    <source>
        <dbReference type="ARBA" id="ARBA00022801"/>
    </source>
</evidence>
<comment type="pathway">
    <text evidence="2">Protein modification; protein glycosylation.</text>
</comment>
<evidence type="ECO:0000256" key="7">
    <source>
        <dbReference type="ARBA" id="ARBA00023157"/>
    </source>
</evidence>
<keyword evidence="7" id="KW-1015">Disulfide bond</keyword>
<dbReference type="InterPro" id="IPR012341">
    <property type="entry name" value="6hp_glycosidase-like_sf"/>
</dbReference>
<dbReference type="STRING" id="37546.A0A1B0G0R3"/>
<keyword evidence="6" id="KW-0106">Calcium</keyword>
<dbReference type="Proteomes" id="UP000092444">
    <property type="component" value="Unassembled WGS sequence"/>
</dbReference>
<dbReference type="Pfam" id="PF01532">
    <property type="entry name" value="Glyco_hydro_47"/>
    <property type="match status" value="3"/>
</dbReference>
<dbReference type="GO" id="GO:0005975">
    <property type="term" value="P:carbohydrate metabolic process"/>
    <property type="evidence" value="ECO:0007669"/>
    <property type="project" value="InterPro"/>
</dbReference>
<sequence length="578" mass="66815">MDHLTCYLPGALLLGHHFGLPDSHMLLARDLLDTCYQTYMKQPTKLAPEISYFAVGANEDLDIYVKPNDAHNLLRPEFIESLYYFYALTGNHTYQDMGWVIFQAFERHAKVTHGYTSIGNVKNIFNTRLRDLMETFWLGETLNILFIIIILMDFQLWNKLGKRKALSRDGLLLYKDFSNKFFDNMTKDNYRKRFANHPQNTNINSEALRNALEQNILSAPEPQHQLSLQQPAQQLDLSKNIENINENNIESNKEDVTRVESLGNDRAEIELAIQDPNLLPGSKGITIEEFLERIDVTNLPQKQHFHGARNERQVAVVNAFKHAWDNYRKYAWGHDNLKPISETYYDWFGLGLTIVDALDTLYIMGLEDDARKWISESLNFNINRDVNLFEVTIRIELTNRLLPSFLTLSGIPYSDVNLATLTAHAPKWEPDSSTSEVTSLQMEFRDISRITNVSLYERVVQRVNEKVHILEKNKGLVPIFINADTGNFRKFATISLGARGDSYYEYLLKQWIQTGRKENDFLLTDYLRSIDGVFSKLLKRTPKDNHVYIGELIDGKNFKPKMDHLTCYLPGALLLGHH</sequence>
<name>A0A1B0G0R3_GLOMM</name>
<organism evidence="12 13">
    <name type="scientific">Glossina morsitans morsitans</name>
    <name type="common">Savannah tsetse fly</name>
    <dbReference type="NCBI Taxonomy" id="37546"/>
    <lineage>
        <taxon>Eukaryota</taxon>
        <taxon>Metazoa</taxon>
        <taxon>Ecdysozoa</taxon>
        <taxon>Arthropoda</taxon>
        <taxon>Hexapoda</taxon>
        <taxon>Insecta</taxon>
        <taxon>Pterygota</taxon>
        <taxon>Neoptera</taxon>
        <taxon>Endopterygota</taxon>
        <taxon>Diptera</taxon>
        <taxon>Brachycera</taxon>
        <taxon>Muscomorpha</taxon>
        <taxon>Hippoboscoidea</taxon>
        <taxon>Glossinidae</taxon>
        <taxon>Glossina</taxon>
    </lineage>
</organism>
<dbReference type="VEuPathDB" id="VectorBase:GMOY006841"/>
<dbReference type="PANTHER" id="PTHR11742:SF55">
    <property type="entry name" value="ENDOPLASMIC RETICULUM MANNOSYL-OLIGOSACCHARIDE 1,2-ALPHA-MANNOSIDASE"/>
    <property type="match status" value="1"/>
</dbReference>
<evidence type="ECO:0000256" key="2">
    <source>
        <dbReference type="ARBA" id="ARBA00004922"/>
    </source>
</evidence>
<evidence type="ECO:0000313" key="13">
    <source>
        <dbReference type="Proteomes" id="UP000092444"/>
    </source>
</evidence>
<keyword evidence="10" id="KW-0326">Glycosidase</keyword>
<evidence type="ECO:0000256" key="9">
    <source>
        <dbReference type="ARBA" id="ARBA00048605"/>
    </source>
</evidence>
<evidence type="ECO:0000256" key="3">
    <source>
        <dbReference type="ARBA" id="ARBA00007658"/>
    </source>
</evidence>
<dbReference type="InterPro" id="IPR036026">
    <property type="entry name" value="Seven-hairpin_glycosidases"/>
</dbReference>
<dbReference type="PRINTS" id="PR00747">
    <property type="entry name" value="GLYHDRLASE47"/>
</dbReference>
<reference evidence="12" key="1">
    <citation type="submission" date="2020-05" db="UniProtKB">
        <authorList>
            <consortium name="EnsemblMetazoa"/>
        </authorList>
    </citation>
    <scope>IDENTIFICATION</scope>
    <source>
        <strain evidence="12">Yale</strain>
    </source>
</reference>
<dbReference type="EMBL" id="CCAG010010922">
    <property type="status" value="NOT_ANNOTATED_CDS"/>
    <property type="molecule type" value="Genomic_DNA"/>
</dbReference>
<dbReference type="GO" id="GO:0005509">
    <property type="term" value="F:calcium ion binding"/>
    <property type="evidence" value="ECO:0007669"/>
    <property type="project" value="InterPro"/>
</dbReference>
<accession>A0A1B0G0R3</accession>
<dbReference type="PANTHER" id="PTHR11742">
    <property type="entry name" value="MANNOSYL-OLIGOSACCHARIDE ALPHA-1,2-MANNOSIDASE-RELATED"/>
    <property type="match status" value="1"/>
</dbReference>
<evidence type="ECO:0000256" key="10">
    <source>
        <dbReference type="RuleBase" id="RU361193"/>
    </source>
</evidence>
<keyword evidence="11" id="KW-0472">Membrane</keyword>
<keyword evidence="4" id="KW-0479">Metal-binding</keyword>
<comment type="cofactor">
    <cofactor evidence="1">
        <name>Ca(2+)</name>
        <dbReference type="ChEBI" id="CHEBI:29108"/>
    </cofactor>
</comment>
<evidence type="ECO:0000256" key="4">
    <source>
        <dbReference type="ARBA" id="ARBA00022723"/>
    </source>
</evidence>
<dbReference type="GO" id="GO:0005783">
    <property type="term" value="C:endoplasmic reticulum"/>
    <property type="evidence" value="ECO:0007669"/>
    <property type="project" value="TreeGrafter"/>
</dbReference>
<keyword evidence="5 10" id="KW-0378">Hydrolase</keyword>
<evidence type="ECO:0000256" key="6">
    <source>
        <dbReference type="ARBA" id="ARBA00022837"/>
    </source>
</evidence>
<keyword evidence="13" id="KW-1185">Reference proteome</keyword>
<dbReference type="InterPro" id="IPR050749">
    <property type="entry name" value="Glycosyl_Hydrolase_47"/>
</dbReference>
<evidence type="ECO:0000256" key="1">
    <source>
        <dbReference type="ARBA" id="ARBA00001913"/>
    </source>
</evidence>
<evidence type="ECO:0000256" key="11">
    <source>
        <dbReference type="SAM" id="Phobius"/>
    </source>
</evidence>
<dbReference type="SUPFAM" id="SSF48225">
    <property type="entry name" value="Seven-hairpin glycosidases"/>
    <property type="match status" value="2"/>
</dbReference>
<comment type="catalytic activity">
    <reaction evidence="9">
        <text>N(4)-(alpha-D-Man-(1-&gt;2)-alpha-D-Man-(1-&gt;2)-alpha-D-Man-(1-&gt;3)-[alpha-D-Man-(1-&gt;2)-alpha-D-Man-(1-&gt;3)-[alpha-D-Man-(1-&gt;2)-alpha-D-Man-(1-&gt;6)]-alpha-D-Man-(1-&gt;6)]-beta-D-Man-(1-&gt;4)-beta-D-GlcNAc-(1-&gt;4)-beta-D-GlcNAc)-L-asparaginyl-[protein] (N-glucan mannose isomer 9A1,2,3B1,2,3) + 4 H2O = N(4)-(alpha-D-Man-(1-&gt;3)-[alpha-D-Man-(1-&gt;3)-[alpha-D-Man-(1-&gt;6)]-alpha-D-Man-(1-&gt;6)]-beta-D-Man-(1-&gt;4)-beta-D-GlcNAc-(1-&gt;4)-beta-D-GlcNAc)-L-asparaginyl-[protein] (N-glucan mannose isomer 5A1,2) + 4 beta-D-mannose</text>
        <dbReference type="Rhea" id="RHEA:56008"/>
        <dbReference type="Rhea" id="RHEA-COMP:14356"/>
        <dbReference type="Rhea" id="RHEA-COMP:14367"/>
        <dbReference type="ChEBI" id="CHEBI:15377"/>
        <dbReference type="ChEBI" id="CHEBI:28563"/>
        <dbReference type="ChEBI" id="CHEBI:59087"/>
        <dbReference type="ChEBI" id="CHEBI:139493"/>
        <dbReference type="EC" id="3.2.1.113"/>
    </reaction>
</comment>
<evidence type="ECO:0000256" key="8">
    <source>
        <dbReference type="ARBA" id="ARBA00047669"/>
    </source>
</evidence>
<dbReference type="EnsemblMetazoa" id="GMOY006841-RA">
    <property type="protein sequence ID" value="GMOY006841-PA"/>
    <property type="gene ID" value="GMOY006841"/>
</dbReference>
<evidence type="ECO:0000313" key="12">
    <source>
        <dbReference type="EnsemblMetazoa" id="GMOY006841-PA"/>
    </source>
</evidence>
<dbReference type="GO" id="GO:0016020">
    <property type="term" value="C:membrane"/>
    <property type="evidence" value="ECO:0007669"/>
    <property type="project" value="InterPro"/>
</dbReference>
<comment type="catalytic activity">
    <reaction evidence="8">
        <text>N(4)-(alpha-D-Man-(1-&gt;2)-alpha-D-Man-(1-&gt;2)-alpha-D-Man-(1-&gt;3)-[alpha-D-Man-(1-&gt;3)-[alpha-D-Man-(1-&gt;2)-alpha-D-Man-(1-&gt;6)]-alpha-D-Man-(1-&gt;6)]-beta-D-Man-(1-&gt;4)-beta-D-GlcNAc-(1-&gt;4)-beta-D-GlcNAc)-L-asparaginyl-[protein] (N-glucan mannose isomer 8A1,2,3B1,3) + 3 H2O = N(4)-(alpha-D-Man-(1-&gt;3)-[alpha-D-Man-(1-&gt;3)-[alpha-D-Man-(1-&gt;6)]-alpha-D-Man-(1-&gt;6)]-beta-D-Man-(1-&gt;4)-beta-D-GlcNAc-(1-&gt;4)-beta-D-GlcNAc)-L-asparaginyl-[protein] (N-glucan mannose isomer 5A1,2) + 3 beta-D-mannose</text>
        <dbReference type="Rhea" id="RHEA:56028"/>
        <dbReference type="Rhea" id="RHEA-COMP:14358"/>
        <dbReference type="Rhea" id="RHEA-COMP:14367"/>
        <dbReference type="ChEBI" id="CHEBI:15377"/>
        <dbReference type="ChEBI" id="CHEBI:28563"/>
        <dbReference type="ChEBI" id="CHEBI:59087"/>
        <dbReference type="ChEBI" id="CHEBI:60628"/>
        <dbReference type="EC" id="3.2.1.113"/>
    </reaction>
</comment>
<comment type="similarity">
    <text evidence="3 10">Belongs to the glycosyl hydrolase 47 family.</text>
</comment>
<feature type="transmembrane region" description="Helical" evidence="11">
    <location>
        <begin position="136"/>
        <end position="157"/>
    </location>
</feature>
<dbReference type="InterPro" id="IPR001382">
    <property type="entry name" value="Glyco_hydro_47"/>
</dbReference>
<dbReference type="Gene3D" id="1.50.10.10">
    <property type="match status" value="2"/>
</dbReference>